<protein>
    <recommendedName>
        <fullName evidence="3">DUF4190 domain-containing protein</fullName>
    </recommendedName>
</protein>
<evidence type="ECO:0000313" key="4">
    <source>
        <dbReference type="EMBL" id="SCL36616.1"/>
    </source>
</evidence>
<keyword evidence="2" id="KW-0472">Membrane</keyword>
<feature type="region of interest" description="Disordered" evidence="1">
    <location>
        <begin position="1"/>
        <end position="51"/>
    </location>
</feature>
<keyword evidence="2" id="KW-1133">Transmembrane helix</keyword>
<dbReference type="AlphaFoldDB" id="A0A1C6T472"/>
<feature type="transmembrane region" description="Helical" evidence="2">
    <location>
        <begin position="58"/>
        <end position="80"/>
    </location>
</feature>
<proteinExistence type="predicted"/>
<sequence length="132" mass="14410">MSYPPPSEPGWGEQPYKGEQPQPHWGQQPHYGEPPPYAPPPPYGQFGPPPPTSGNTNVMAILSLVFAFVFSPAGIVLGHMARKQIRQTHEQGEQLALWGMILSYVFTGLYLLFCCGWLGLVVWAGANSGTTT</sequence>
<gene>
    <name evidence="4" type="ORF">GA0074692_4398</name>
</gene>
<dbReference type="Proteomes" id="UP000198959">
    <property type="component" value="Unassembled WGS sequence"/>
</dbReference>
<evidence type="ECO:0000256" key="1">
    <source>
        <dbReference type="SAM" id="MobiDB-lite"/>
    </source>
</evidence>
<dbReference type="RefSeq" id="WP_091646978.1">
    <property type="nucleotide sequence ID" value="NZ_FMHW01000002.1"/>
</dbReference>
<dbReference type="STRING" id="145854.GA0074692_4398"/>
<evidence type="ECO:0000256" key="2">
    <source>
        <dbReference type="SAM" id="Phobius"/>
    </source>
</evidence>
<accession>A0A1C6T472</accession>
<evidence type="ECO:0000259" key="3">
    <source>
        <dbReference type="Pfam" id="PF13828"/>
    </source>
</evidence>
<dbReference type="Pfam" id="PF13828">
    <property type="entry name" value="DUF4190"/>
    <property type="match status" value="1"/>
</dbReference>
<dbReference type="OrthoDB" id="4374883at2"/>
<feature type="domain" description="DUF4190" evidence="3">
    <location>
        <begin position="58"/>
        <end position="113"/>
    </location>
</feature>
<dbReference type="InterPro" id="IPR025241">
    <property type="entry name" value="DUF4190"/>
</dbReference>
<keyword evidence="5" id="KW-1185">Reference proteome</keyword>
<name>A0A1C6T472_9ACTN</name>
<organism evidence="4 5">
    <name type="scientific">Micromonospora pallida</name>
    <dbReference type="NCBI Taxonomy" id="145854"/>
    <lineage>
        <taxon>Bacteria</taxon>
        <taxon>Bacillati</taxon>
        <taxon>Actinomycetota</taxon>
        <taxon>Actinomycetes</taxon>
        <taxon>Micromonosporales</taxon>
        <taxon>Micromonosporaceae</taxon>
        <taxon>Micromonospora</taxon>
    </lineage>
</organism>
<dbReference type="EMBL" id="FMHW01000002">
    <property type="protein sequence ID" value="SCL36616.1"/>
    <property type="molecule type" value="Genomic_DNA"/>
</dbReference>
<feature type="transmembrane region" description="Helical" evidence="2">
    <location>
        <begin position="101"/>
        <end position="126"/>
    </location>
</feature>
<keyword evidence="2" id="KW-0812">Transmembrane</keyword>
<feature type="compositionally biased region" description="Pro residues" evidence="1">
    <location>
        <begin position="32"/>
        <end position="51"/>
    </location>
</feature>
<evidence type="ECO:0000313" key="5">
    <source>
        <dbReference type="Proteomes" id="UP000198959"/>
    </source>
</evidence>
<reference evidence="5" key="1">
    <citation type="submission" date="2016-06" db="EMBL/GenBank/DDBJ databases">
        <authorList>
            <person name="Varghese N."/>
            <person name="Submissions Spin"/>
        </authorList>
    </citation>
    <scope>NUCLEOTIDE SEQUENCE [LARGE SCALE GENOMIC DNA]</scope>
    <source>
        <strain evidence="5">DSM 43817</strain>
    </source>
</reference>